<dbReference type="Proteomes" id="UP001225576">
    <property type="component" value="Unassembled WGS sequence"/>
</dbReference>
<keyword evidence="1" id="KW-0472">Membrane</keyword>
<reference evidence="2" key="1">
    <citation type="submission" date="2023-05" db="EMBL/GenBank/DDBJ databases">
        <title>Genomic Catalog of Human Bladder Bacteria.</title>
        <authorList>
            <person name="Du J."/>
        </authorList>
    </citation>
    <scope>NUCLEOTIDE SEQUENCE</scope>
    <source>
        <strain evidence="2">UMB1304A</strain>
    </source>
</reference>
<gene>
    <name evidence="2" type="ORF">QP858_07140</name>
</gene>
<feature type="transmembrane region" description="Helical" evidence="1">
    <location>
        <begin position="29"/>
        <end position="52"/>
    </location>
</feature>
<comment type="caution">
    <text evidence="2">The sequence shown here is derived from an EMBL/GenBank/DDBJ whole genome shotgun (WGS) entry which is preliminary data.</text>
</comment>
<sequence length="230" mass="24962">MASHTDLVARIGEAGAVPADRPIDRARRIVTAGTLGAFLGTILALFWLLGYLSPARMVLAAVPSVIMLVAFVVVWRFLDDDARGTPIPVIARTLATAESPYSRYIKKGANKGLLVPVVVRPVEGEPFRSVILLRETGGVQVEEPEVGTLMALRQVERGMGELANIDQVTPEQEALRERLARHPRQLSNRAPALPMRRGSLERVPASAAAEWWGALGAGLAVVLAYIWVIY</sequence>
<evidence type="ECO:0000256" key="1">
    <source>
        <dbReference type="SAM" id="Phobius"/>
    </source>
</evidence>
<name>A0AAW6ZEC7_9ACTO</name>
<accession>A0AAW6ZEC7</accession>
<keyword evidence="1" id="KW-0812">Transmembrane</keyword>
<evidence type="ECO:0000313" key="2">
    <source>
        <dbReference type="EMBL" id="MDK8602229.1"/>
    </source>
</evidence>
<feature type="transmembrane region" description="Helical" evidence="1">
    <location>
        <begin position="205"/>
        <end position="228"/>
    </location>
</feature>
<organism evidence="2 3">
    <name type="scientific">Trueperella bernardiae</name>
    <dbReference type="NCBI Taxonomy" id="59561"/>
    <lineage>
        <taxon>Bacteria</taxon>
        <taxon>Bacillati</taxon>
        <taxon>Actinomycetota</taxon>
        <taxon>Actinomycetes</taxon>
        <taxon>Actinomycetales</taxon>
        <taxon>Actinomycetaceae</taxon>
        <taxon>Trueperella</taxon>
    </lineage>
</organism>
<dbReference type="AlphaFoldDB" id="A0AAW6ZEC7"/>
<keyword evidence="1" id="KW-1133">Transmembrane helix</keyword>
<dbReference type="RefSeq" id="WP_070446184.1">
    <property type="nucleotide sequence ID" value="NZ_CALTZF010000007.1"/>
</dbReference>
<evidence type="ECO:0000313" key="3">
    <source>
        <dbReference type="Proteomes" id="UP001225576"/>
    </source>
</evidence>
<protein>
    <submittedName>
        <fullName evidence="2">Uncharacterized protein</fullName>
    </submittedName>
</protein>
<proteinExistence type="predicted"/>
<dbReference type="EMBL" id="JASPDQ010000017">
    <property type="protein sequence ID" value="MDK8602229.1"/>
    <property type="molecule type" value="Genomic_DNA"/>
</dbReference>
<feature type="transmembrane region" description="Helical" evidence="1">
    <location>
        <begin position="58"/>
        <end position="78"/>
    </location>
</feature>